<organism evidence="1 2">
    <name type="scientific">Dongia soli</name>
    <dbReference type="NCBI Taxonomy" id="600628"/>
    <lineage>
        <taxon>Bacteria</taxon>
        <taxon>Pseudomonadati</taxon>
        <taxon>Pseudomonadota</taxon>
        <taxon>Alphaproteobacteria</taxon>
        <taxon>Rhodospirillales</taxon>
        <taxon>Dongiaceae</taxon>
        <taxon>Dongia</taxon>
    </lineage>
</organism>
<evidence type="ECO:0000313" key="1">
    <source>
        <dbReference type="EMBL" id="MDY0885407.1"/>
    </source>
</evidence>
<dbReference type="SUPFAM" id="SSF53098">
    <property type="entry name" value="Ribonuclease H-like"/>
    <property type="match status" value="1"/>
</dbReference>
<evidence type="ECO:0000313" key="2">
    <source>
        <dbReference type="Proteomes" id="UP001279642"/>
    </source>
</evidence>
<gene>
    <name evidence="1" type="ORF">SMD27_21375</name>
</gene>
<dbReference type="RefSeq" id="WP_320510477.1">
    <property type="nucleotide sequence ID" value="NZ_JAXCLW010000009.1"/>
</dbReference>
<dbReference type="Proteomes" id="UP001279642">
    <property type="component" value="Unassembled WGS sequence"/>
</dbReference>
<sequence length="202" mass="22203">MIFKSHVIGEPPLEFGNGGQHCDPRQGLREYGPLQPRSGDVVNVVIIGTEETVAGFREFLEEAGKGIESEKKELINLNPDFPSMGNQNPFRCKFAVSDNATATISRKQVNEIKAIGRHDRAIHYAVELISSQISALIESSAKPDVIVLALPIPLIEKLVNAKSEEQLEAIEDDDDVIIAQCTRRSARAAADRDAKTLFIEPE</sequence>
<comment type="caution">
    <text evidence="1">The sequence shown here is derived from an EMBL/GenBank/DDBJ whole genome shotgun (WGS) entry which is preliminary data.</text>
</comment>
<accession>A0ABU5EGF4</accession>
<protein>
    <submittedName>
        <fullName evidence="1">Uncharacterized protein</fullName>
    </submittedName>
</protein>
<dbReference type="InterPro" id="IPR012337">
    <property type="entry name" value="RNaseH-like_sf"/>
</dbReference>
<keyword evidence="2" id="KW-1185">Reference proteome</keyword>
<name>A0ABU5EGF4_9PROT</name>
<reference evidence="1 2" key="1">
    <citation type="journal article" date="2016" name="Antonie Van Leeuwenhoek">
        <title>Dongia soli sp. nov., isolated from soil from Dokdo, Korea.</title>
        <authorList>
            <person name="Kim D.U."/>
            <person name="Lee H."/>
            <person name="Kim H."/>
            <person name="Kim S.G."/>
            <person name="Ka J.O."/>
        </authorList>
    </citation>
    <scope>NUCLEOTIDE SEQUENCE [LARGE SCALE GENOMIC DNA]</scope>
    <source>
        <strain evidence="1 2">D78</strain>
    </source>
</reference>
<dbReference type="EMBL" id="JAXCLW010000009">
    <property type="protein sequence ID" value="MDY0885407.1"/>
    <property type="molecule type" value="Genomic_DNA"/>
</dbReference>
<proteinExistence type="predicted"/>